<dbReference type="Proteomes" id="UP001445335">
    <property type="component" value="Unassembled WGS sequence"/>
</dbReference>
<dbReference type="EMBL" id="JALJOU010000114">
    <property type="protein sequence ID" value="KAK9820755.1"/>
    <property type="molecule type" value="Genomic_DNA"/>
</dbReference>
<evidence type="ECO:0000313" key="5">
    <source>
        <dbReference type="Proteomes" id="UP001445335"/>
    </source>
</evidence>
<feature type="region of interest" description="Disordered" evidence="1">
    <location>
        <begin position="457"/>
        <end position="485"/>
    </location>
</feature>
<organism evidence="4 5">
    <name type="scientific">Elliptochloris bilobata</name>
    <dbReference type="NCBI Taxonomy" id="381761"/>
    <lineage>
        <taxon>Eukaryota</taxon>
        <taxon>Viridiplantae</taxon>
        <taxon>Chlorophyta</taxon>
        <taxon>core chlorophytes</taxon>
        <taxon>Trebouxiophyceae</taxon>
        <taxon>Trebouxiophyceae incertae sedis</taxon>
        <taxon>Elliptochloris clade</taxon>
        <taxon>Elliptochloris</taxon>
    </lineage>
</organism>
<protein>
    <submittedName>
        <fullName evidence="4">Uncharacterized protein</fullName>
    </submittedName>
</protein>
<evidence type="ECO:0000313" key="4">
    <source>
        <dbReference type="EMBL" id="KAK9820758.1"/>
    </source>
</evidence>
<sequence length="485" mass="49257">MVPWRTLPWLVGALALGACTAAAAGDGSISADALAKVLAGVTFVKELGNVDNAKHAMNVFGSVADAHIGEVAAKGLSHTDDNPFAAIFNHGDPKFEYFLDPAQNPAADFFAFLTPNGTTIGSVSGPNVITYAPCFASVAPTGVAISAAALNVIPALLSITPIGVSIAPQGVNIQPSIMYISPSGVNVAPEGFNVQPQLIAVTPVDYSDVPQGYNYSPALIAVGGRKLMGLDGKAAARKLLGGASAGGKGAKKKPESIETSQDLVFRQSYENWVNTVSALILGREGMSADGAKSFLSQVMGRTDHYLSLLHNDTLGSLSHFLPQPPLFSAPQFFQDASANISSSTAGFSISSALINWAPCAVQLAPFGVLVDASGINVQPDGIVVIPQGVNVQPQGLNIQPTLIFIAPVGRNSLPQGANISPTLIAISPVGTLVNPQGKSCAATGIAVDKDGNVVYNNPGGCDNEAAAPSSDSSGGGATASSASGG</sequence>
<keyword evidence="2" id="KW-0732">Signal</keyword>
<evidence type="ECO:0000256" key="1">
    <source>
        <dbReference type="SAM" id="MobiDB-lite"/>
    </source>
</evidence>
<name>A0AAW1QHA4_9CHLO</name>
<feature type="chain" id="PRO_5044718011" evidence="2">
    <location>
        <begin position="25"/>
        <end position="485"/>
    </location>
</feature>
<dbReference type="PROSITE" id="PS51257">
    <property type="entry name" value="PROKAR_LIPOPROTEIN"/>
    <property type="match status" value="1"/>
</dbReference>
<feature type="signal peptide" evidence="2">
    <location>
        <begin position="1"/>
        <end position="24"/>
    </location>
</feature>
<reference evidence="4" key="2">
    <citation type="submission" date="2024-04" db="EMBL/GenBank/DDBJ databases">
        <authorList>
            <person name="Dal Grande F."/>
            <person name="Keller J."/>
            <person name="Delaux P.-M."/>
        </authorList>
    </citation>
    <scope>NUCLEOTIDE SEQUENCE</scope>
    <source>
        <strain evidence="4">SAG 245.80</strain>
    </source>
</reference>
<proteinExistence type="predicted"/>
<feature type="compositionally biased region" description="Gly residues" evidence="1">
    <location>
        <begin position="473"/>
        <end position="485"/>
    </location>
</feature>
<dbReference type="EMBL" id="JALJOU010000114">
    <property type="protein sequence ID" value="KAK9820758.1"/>
    <property type="molecule type" value="Genomic_DNA"/>
</dbReference>
<gene>
    <name evidence="3" type="ORF">WJX81_000279</name>
    <name evidence="4" type="ORF">WJX81_001536</name>
</gene>
<accession>A0AAW1QHA4</accession>
<reference evidence="4 5" key="1">
    <citation type="journal article" date="2024" name="Nat. Commun.">
        <title>Phylogenomics reveals the evolutionary origins of lichenization in chlorophyte algae.</title>
        <authorList>
            <person name="Puginier C."/>
            <person name="Libourel C."/>
            <person name="Otte J."/>
            <person name="Skaloud P."/>
            <person name="Haon M."/>
            <person name="Grisel S."/>
            <person name="Petersen M."/>
            <person name="Berrin J.G."/>
            <person name="Delaux P.M."/>
            <person name="Dal Grande F."/>
            <person name="Keller J."/>
        </authorList>
    </citation>
    <scope>NUCLEOTIDE SEQUENCE [LARGE SCALE GENOMIC DNA]</scope>
    <source>
        <strain evidence="4 5">SAG 245.80</strain>
    </source>
</reference>
<evidence type="ECO:0000256" key="2">
    <source>
        <dbReference type="SAM" id="SignalP"/>
    </source>
</evidence>
<evidence type="ECO:0000313" key="3">
    <source>
        <dbReference type="EMBL" id="KAK9820755.1"/>
    </source>
</evidence>
<keyword evidence="5" id="KW-1185">Reference proteome</keyword>
<dbReference type="AlphaFoldDB" id="A0AAW1QHA4"/>
<comment type="caution">
    <text evidence="4">The sequence shown here is derived from an EMBL/GenBank/DDBJ whole genome shotgun (WGS) entry which is preliminary data.</text>
</comment>